<comment type="caution">
    <text evidence="1">The sequence shown here is derived from an EMBL/GenBank/DDBJ whole genome shotgun (WGS) entry which is preliminary data.</text>
</comment>
<evidence type="ECO:0000313" key="1">
    <source>
        <dbReference type="EMBL" id="OAN38893.1"/>
    </source>
</evidence>
<name>A0A178LWK1_9CHLR</name>
<accession>A0A178LWK1</accession>
<reference evidence="1 2" key="1">
    <citation type="submission" date="2016-04" db="EMBL/GenBank/DDBJ databases">
        <title>Chloroflexus islandicus sp. nov., a thermophilic filamentous anoxygenic phototrophic bacterium from geyser Strokkur (Iceland).</title>
        <authorList>
            <person name="Gaisin V.A."/>
            <person name="Kalashnikov A.M."/>
            <person name="Sukhacheva M.V."/>
            <person name="Grouzdev D.S."/>
            <person name="Ivanov T.M."/>
            <person name="Kuznetsov B."/>
            <person name="Gorlenko V.M."/>
        </authorList>
    </citation>
    <scope>NUCLEOTIDE SEQUENCE [LARGE SCALE GENOMIC DNA]</scope>
    <source>
        <strain evidence="2">isl-2</strain>
    </source>
</reference>
<protein>
    <submittedName>
        <fullName evidence="1">Uncharacterized protein</fullName>
    </submittedName>
</protein>
<keyword evidence="2" id="KW-1185">Reference proteome</keyword>
<dbReference type="OrthoDB" id="163715at2"/>
<sequence>MRNGNFEQYTVEEVLQTFGAEARAFLREHRIDRSNLRFADACAAASVNPDEFFAQLDASMRRRAARAAKQNVAEYA</sequence>
<dbReference type="RefSeq" id="WP_066791070.1">
    <property type="nucleotide sequence ID" value="NZ_LWQS01000101.1"/>
</dbReference>
<proteinExistence type="predicted"/>
<dbReference type="EMBL" id="LWQS01000101">
    <property type="protein sequence ID" value="OAN38893.1"/>
    <property type="molecule type" value="Genomic_DNA"/>
</dbReference>
<gene>
    <name evidence="1" type="ORF">A6A03_19680</name>
</gene>
<evidence type="ECO:0000313" key="2">
    <source>
        <dbReference type="Proteomes" id="UP000078287"/>
    </source>
</evidence>
<dbReference type="Proteomes" id="UP000078287">
    <property type="component" value="Unassembled WGS sequence"/>
</dbReference>
<organism evidence="1 2">
    <name type="scientific">Chloroflexus islandicus</name>
    <dbReference type="NCBI Taxonomy" id="1707952"/>
    <lineage>
        <taxon>Bacteria</taxon>
        <taxon>Bacillati</taxon>
        <taxon>Chloroflexota</taxon>
        <taxon>Chloroflexia</taxon>
        <taxon>Chloroflexales</taxon>
        <taxon>Chloroflexineae</taxon>
        <taxon>Chloroflexaceae</taxon>
        <taxon>Chloroflexus</taxon>
    </lineage>
</organism>
<dbReference type="AlphaFoldDB" id="A0A178LWK1"/>